<accession>A0A2G4EZB4</accession>
<name>A0A2G4EZB4_9CYAN</name>
<dbReference type="AlphaFoldDB" id="A0A2G4EZB4"/>
<dbReference type="EMBL" id="NXIB02000075">
    <property type="protein sequence ID" value="PHX54856.1"/>
    <property type="molecule type" value="Genomic_DNA"/>
</dbReference>
<evidence type="ECO:0000313" key="2">
    <source>
        <dbReference type="Proteomes" id="UP000226442"/>
    </source>
</evidence>
<reference evidence="1" key="1">
    <citation type="submission" date="2017-10" db="EMBL/GenBank/DDBJ databases">
        <title>Draft genome sequence of the planktic cyanobacteria Tychonema bourrellyi isolated from alpine lentic freshwater.</title>
        <authorList>
            <person name="Tett A."/>
            <person name="Armanini F."/>
            <person name="Asnicar F."/>
            <person name="Boscaini A."/>
            <person name="Pasolli E."/>
            <person name="Zolfo M."/>
            <person name="Donati C."/>
            <person name="Salmaso N."/>
            <person name="Segata N."/>
        </authorList>
    </citation>
    <scope>NUCLEOTIDE SEQUENCE</scope>
    <source>
        <strain evidence="1">FEM_GT703</strain>
    </source>
</reference>
<keyword evidence="2" id="KW-1185">Reference proteome</keyword>
<organism evidence="1 2">
    <name type="scientific">Tychonema bourrellyi FEM_GT703</name>
    <dbReference type="NCBI Taxonomy" id="2040638"/>
    <lineage>
        <taxon>Bacteria</taxon>
        <taxon>Bacillati</taxon>
        <taxon>Cyanobacteriota</taxon>
        <taxon>Cyanophyceae</taxon>
        <taxon>Oscillatoriophycideae</taxon>
        <taxon>Oscillatoriales</taxon>
        <taxon>Microcoleaceae</taxon>
        <taxon>Tychonema</taxon>
    </lineage>
</organism>
<proteinExistence type="predicted"/>
<sequence length="59" mass="7016">MPNSLFISLALRGLRLYSRGFNRRPHQPALETPYKKLQALQNINFTIYYYNYIGYSELT</sequence>
<evidence type="ECO:0000313" key="1">
    <source>
        <dbReference type="EMBL" id="PHX54856.1"/>
    </source>
</evidence>
<protein>
    <submittedName>
        <fullName evidence="1">Uncharacterized protein</fullName>
    </submittedName>
</protein>
<dbReference type="Proteomes" id="UP000226442">
    <property type="component" value="Unassembled WGS sequence"/>
</dbReference>
<comment type="caution">
    <text evidence="1">The sequence shown here is derived from an EMBL/GenBank/DDBJ whole genome shotgun (WGS) entry which is preliminary data.</text>
</comment>
<gene>
    <name evidence="1" type="ORF">CP500_013825</name>
</gene>